<dbReference type="Proteomes" id="UP000284395">
    <property type="component" value="Unassembled WGS sequence"/>
</dbReference>
<organism evidence="1 2">
    <name type="scientific">Altericroceibacterium spongiae</name>
    <dbReference type="NCBI Taxonomy" id="2320269"/>
    <lineage>
        <taxon>Bacteria</taxon>
        <taxon>Pseudomonadati</taxon>
        <taxon>Pseudomonadota</taxon>
        <taxon>Alphaproteobacteria</taxon>
        <taxon>Sphingomonadales</taxon>
        <taxon>Erythrobacteraceae</taxon>
        <taxon>Altericroceibacterium</taxon>
    </lineage>
</organism>
<dbReference type="OrthoDB" id="9802050at2"/>
<reference evidence="1 2" key="1">
    <citation type="submission" date="2018-09" db="EMBL/GenBank/DDBJ databases">
        <title>Altererythrobacter spongiae sp. nov., isolated from a marine sponge.</title>
        <authorList>
            <person name="Zhuang L."/>
            <person name="Luo L."/>
        </authorList>
    </citation>
    <scope>NUCLEOTIDE SEQUENCE [LARGE SCALE GENOMIC DNA]</scope>
    <source>
        <strain evidence="1 2">HN-Y73</strain>
    </source>
</reference>
<dbReference type="SUPFAM" id="SSF53187">
    <property type="entry name" value="Zn-dependent exopeptidases"/>
    <property type="match status" value="1"/>
</dbReference>
<dbReference type="InterPro" id="IPR007709">
    <property type="entry name" value="N-FG_amidohydro"/>
</dbReference>
<evidence type="ECO:0000313" key="2">
    <source>
        <dbReference type="Proteomes" id="UP000284395"/>
    </source>
</evidence>
<dbReference type="Gene3D" id="3.40.630.40">
    <property type="entry name" value="Zn-dependent exopeptidases"/>
    <property type="match status" value="1"/>
</dbReference>
<dbReference type="GO" id="GO:0016787">
    <property type="term" value="F:hydrolase activity"/>
    <property type="evidence" value="ECO:0007669"/>
    <property type="project" value="UniProtKB-KW"/>
</dbReference>
<name>A0A420EFI7_9SPHN</name>
<accession>A0A420EFI7</accession>
<sequence>MQVQGGHIPGTLGRAAFSWQSSGKPEIPVVIAAPHGGRIYPPAMRSHMRELEQSALKLEDRYVDLLAEAIMRRTGAGLLIAHAPRAMIDLNRAPDDVDISMLSGLVPVELRHRRMTNRARSGLGLVPRRLGGIGEIWNGRLPYRDLVARIESVHRPYHAQLAGMLHETRQRWGAALLLDLHSMPPLGPKHGVAAAPDFVVGDRFGGACDAQLCARALSHLGASGWLVAHNRPYSGGYVLDRHAAPRHDIHAFQLEICRTTYLNKDLRDLSDDAGTIIEAVAGMVHALVDEVVMLGGRNLDQAAE</sequence>
<comment type="caution">
    <text evidence="1">The sequence shown here is derived from an EMBL/GenBank/DDBJ whole genome shotgun (WGS) entry which is preliminary data.</text>
</comment>
<gene>
    <name evidence="1" type="ORF">D6851_12150</name>
</gene>
<dbReference type="Pfam" id="PF05013">
    <property type="entry name" value="FGase"/>
    <property type="match status" value="1"/>
</dbReference>
<dbReference type="AlphaFoldDB" id="A0A420EFI7"/>
<protein>
    <submittedName>
        <fullName evidence="1">N-formylglutamate amidohydrolase</fullName>
    </submittedName>
</protein>
<keyword evidence="2" id="KW-1185">Reference proteome</keyword>
<evidence type="ECO:0000313" key="1">
    <source>
        <dbReference type="EMBL" id="RKF19424.1"/>
    </source>
</evidence>
<dbReference type="EMBL" id="RAPF01000006">
    <property type="protein sequence ID" value="RKF19424.1"/>
    <property type="molecule type" value="Genomic_DNA"/>
</dbReference>
<proteinExistence type="predicted"/>
<keyword evidence="1" id="KW-0378">Hydrolase</keyword>